<dbReference type="InterPro" id="IPR012347">
    <property type="entry name" value="Ferritin-like"/>
</dbReference>
<reference evidence="4" key="1">
    <citation type="journal article" date="2019" name="Int. J. Syst. Evol. Microbiol.">
        <title>The Global Catalogue of Microorganisms (GCM) 10K type strain sequencing project: providing services to taxonomists for standard genome sequencing and annotation.</title>
        <authorList>
            <consortium name="The Broad Institute Genomics Platform"/>
            <consortium name="The Broad Institute Genome Sequencing Center for Infectious Disease"/>
            <person name="Wu L."/>
            <person name="Ma J."/>
        </authorList>
    </citation>
    <scope>NUCLEOTIDE SEQUENCE [LARGE SCALE GENOMIC DNA]</scope>
    <source>
        <strain evidence="4">JCM 31921</strain>
    </source>
</reference>
<feature type="region of interest" description="Disordered" evidence="1">
    <location>
        <begin position="1"/>
        <end position="20"/>
    </location>
</feature>
<dbReference type="Gene3D" id="1.20.1260.10">
    <property type="match status" value="1"/>
</dbReference>
<dbReference type="PANTHER" id="PTHR38593:SF1">
    <property type="entry name" value="BLR2558 PROTEIN"/>
    <property type="match status" value="1"/>
</dbReference>
<feature type="domain" description="DUF4142" evidence="2">
    <location>
        <begin position="22"/>
        <end position="156"/>
    </location>
</feature>
<keyword evidence="4" id="KW-1185">Reference proteome</keyword>
<gene>
    <name evidence="3" type="ORF">GCM10023092_02060</name>
</gene>
<proteinExistence type="predicted"/>
<dbReference type="Pfam" id="PF13628">
    <property type="entry name" value="DUF4142"/>
    <property type="match status" value="1"/>
</dbReference>
<dbReference type="Proteomes" id="UP001501410">
    <property type="component" value="Unassembled WGS sequence"/>
</dbReference>
<organism evidence="3 4">
    <name type="scientific">Rurimicrobium arvi</name>
    <dbReference type="NCBI Taxonomy" id="2049916"/>
    <lineage>
        <taxon>Bacteria</taxon>
        <taxon>Pseudomonadati</taxon>
        <taxon>Bacteroidota</taxon>
        <taxon>Chitinophagia</taxon>
        <taxon>Chitinophagales</taxon>
        <taxon>Chitinophagaceae</taxon>
        <taxon>Rurimicrobium</taxon>
    </lineage>
</organism>
<evidence type="ECO:0000256" key="1">
    <source>
        <dbReference type="SAM" id="MobiDB-lite"/>
    </source>
</evidence>
<evidence type="ECO:0000259" key="2">
    <source>
        <dbReference type="Pfam" id="PF13628"/>
    </source>
</evidence>
<evidence type="ECO:0000313" key="3">
    <source>
        <dbReference type="EMBL" id="GAA4448846.1"/>
    </source>
</evidence>
<dbReference type="InterPro" id="IPR025419">
    <property type="entry name" value="DUF4142"/>
</dbReference>
<accession>A0ABP8ME46</accession>
<evidence type="ECO:0000313" key="4">
    <source>
        <dbReference type="Proteomes" id="UP001501410"/>
    </source>
</evidence>
<protein>
    <recommendedName>
        <fullName evidence="2">DUF4142 domain-containing protein</fullName>
    </recommendedName>
</protein>
<dbReference type="PANTHER" id="PTHR38593">
    <property type="entry name" value="BLR2558 PROTEIN"/>
    <property type="match status" value="1"/>
</dbReference>
<comment type="caution">
    <text evidence="3">The sequence shown here is derived from an EMBL/GenBank/DDBJ whole genome shotgun (WGS) entry which is preliminary data.</text>
</comment>
<dbReference type="EMBL" id="BAABEZ010000001">
    <property type="protein sequence ID" value="GAA4448846.1"/>
    <property type="molecule type" value="Genomic_DNA"/>
</dbReference>
<name>A0ABP8ME46_9BACT</name>
<sequence length="162" mass="17953">MAAAEMKDGTATVVTDSSSKGDREFVMKASMGGMMEVDMGRLGVSNGSSQAVRDFGQRMIDDHSKANQELEALAHSKGITPDAMSGKDSQKDMDKLRDKKGADFDKAYMHMMVEDHKKDIDLFQKEADKGDDPELRSWANAKLPTLRDHLRMAQDIENGLKK</sequence>